<proteinExistence type="predicted"/>
<dbReference type="OrthoDB" id="213519at2"/>
<dbReference type="SUPFAM" id="SSF55729">
    <property type="entry name" value="Acyl-CoA N-acyltransferases (Nat)"/>
    <property type="match status" value="1"/>
</dbReference>
<dbReference type="EMBL" id="FTMC01000014">
    <property type="protein sequence ID" value="SIR09663.1"/>
    <property type="molecule type" value="Genomic_DNA"/>
</dbReference>
<dbReference type="AlphaFoldDB" id="A0A1N6Y528"/>
<dbReference type="GO" id="GO:0016740">
    <property type="term" value="F:transferase activity"/>
    <property type="evidence" value="ECO:0007669"/>
    <property type="project" value="UniProtKB-KW"/>
</dbReference>
<protein>
    <submittedName>
        <fullName evidence="2">Acetyltransferase (GNAT) domain-containing protein</fullName>
    </submittedName>
</protein>
<evidence type="ECO:0000313" key="2">
    <source>
        <dbReference type="EMBL" id="SIR09663.1"/>
    </source>
</evidence>
<gene>
    <name evidence="2" type="ORF">SAMN05421672_11499</name>
</gene>
<dbReference type="Pfam" id="PF13480">
    <property type="entry name" value="Acetyltransf_6"/>
    <property type="match status" value="1"/>
</dbReference>
<reference evidence="2 3" key="1">
    <citation type="submission" date="2017-01" db="EMBL/GenBank/DDBJ databases">
        <authorList>
            <person name="Mah S.A."/>
            <person name="Swanson W.J."/>
            <person name="Moy G.W."/>
            <person name="Vacquier V.D."/>
        </authorList>
    </citation>
    <scope>NUCLEOTIDE SEQUENCE [LARGE SCALE GENOMIC DNA]</scope>
    <source>
        <strain evidence="2 3">ATCC 29606</strain>
    </source>
</reference>
<accession>A0A1N6Y528</accession>
<dbReference type="InterPro" id="IPR016181">
    <property type="entry name" value="Acyl_CoA_acyltransferase"/>
</dbReference>
<keyword evidence="2" id="KW-0808">Transferase</keyword>
<dbReference type="Proteomes" id="UP000186079">
    <property type="component" value="Unassembled WGS sequence"/>
</dbReference>
<dbReference type="InterPro" id="IPR038740">
    <property type="entry name" value="BioF2-like_GNAT_dom"/>
</dbReference>
<dbReference type="RefSeq" id="WP_052199847.1">
    <property type="nucleotide sequence ID" value="NZ_FMUP01000004.1"/>
</dbReference>
<name>A0A1N6Y528_9PSED</name>
<organism evidence="2 3">
    <name type="scientific">Pseudomonas flexibilis</name>
    <dbReference type="NCBI Taxonomy" id="706570"/>
    <lineage>
        <taxon>Bacteria</taxon>
        <taxon>Pseudomonadati</taxon>
        <taxon>Pseudomonadota</taxon>
        <taxon>Gammaproteobacteria</taxon>
        <taxon>Pseudomonadales</taxon>
        <taxon>Pseudomonadaceae</taxon>
        <taxon>Pseudomonas</taxon>
    </lineage>
</organism>
<evidence type="ECO:0000259" key="1">
    <source>
        <dbReference type="Pfam" id="PF13480"/>
    </source>
</evidence>
<sequence length="389" mass="44043">MTDLSALAADLPVSTEPVHRIVVVAEPNELAHHLQAWEQLVEQAAEPNAFYEPWALLPALRHLRGGQAVRVLLFFRDSERTVLDGILPLFGRSYGRLLACLHTYRHRYCFSAEPLLRRGRESEVAHSFVAWLRQFRYPLLSLRGLDAEGAWLRELRPALQRCGLRFLPAAPVQRALLPLEGGLEAFLERTPAKKRKEYRRLRERLAGLGDLQVDVLRPGARDLQSWLDAFVALELKGWKGREGTALGSRPECRRFFEETARSAHERGLLVMMRMSLDGKPLAMLCDLLAPPGRYAFKTAYDEDYSRFAPGVLLEIENATLSFQDPRGVEWLDSCAAPDNALLNRLYPGRRSLSDLTICPQGLAWAGLMASSGLKRLRQRWRLEEAGRTA</sequence>
<evidence type="ECO:0000313" key="3">
    <source>
        <dbReference type="Proteomes" id="UP000186079"/>
    </source>
</evidence>
<feature type="domain" description="BioF2-like acetyltransferase" evidence="1">
    <location>
        <begin position="192"/>
        <end position="332"/>
    </location>
</feature>